<evidence type="ECO:0000256" key="4">
    <source>
        <dbReference type="SAM" id="Phobius"/>
    </source>
</evidence>
<feature type="transmembrane region" description="Helical" evidence="4">
    <location>
        <begin position="21"/>
        <end position="40"/>
    </location>
</feature>
<feature type="transmembrane region" description="Helical" evidence="4">
    <location>
        <begin position="183"/>
        <end position="203"/>
    </location>
</feature>
<feature type="transmembrane region" description="Helical" evidence="4">
    <location>
        <begin position="52"/>
        <end position="72"/>
    </location>
</feature>
<evidence type="ECO:0000313" key="7">
    <source>
        <dbReference type="Proteomes" id="UP000076503"/>
    </source>
</evidence>
<reference evidence="6 7" key="1">
    <citation type="submission" date="2013-07" db="EMBL/GenBank/DDBJ databases">
        <title>Comparative Genomic and Metabolomic Analysis of Twelve Strains of Pseudoalteromonas luteoviolacea.</title>
        <authorList>
            <person name="Vynne N.G."/>
            <person name="Mansson M."/>
            <person name="Gram L."/>
        </authorList>
    </citation>
    <scope>NUCLEOTIDE SEQUENCE [LARGE SCALE GENOMIC DNA]</scope>
    <source>
        <strain evidence="6 7">H33</strain>
    </source>
</reference>
<dbReference type="InterPro" id="IPR011701">
    <property type="entry name" value="MFS"/>
</dbReference>
<evidence type="ECO:0000313" key="6">
    <source>
        <dbReference type="EMBL" id="KZN44499.1"/>
    </source>
</evidence>
<evidence type="ECO:0000256" key="3">
    <source>
        <dbReference type="ARBA" id="ARBA00023136"/>
    </source>
</evidence>
<name>A0A166ZNJ6_9GAMM</name>
<feature type="transmembrane region" description="Helical" evidence="4">
    <location>
        <begin position="154"/>
        <end position="177"/>
    </location>
</feature>
<dbReference type="Pfam" id="PF07690">
    <property type="entry name" value="MFS_1"/>
    <property type="match status" value="1"/>
</dbReference>
<dbReference type="GO" id="GO:0022857">
    <property type="term" value="F:transmembrane transporter activity"/>
    <property type="evidence" value="ECO:0007669"/>
    <property type="project" value="InterPro"/>
</dbReference>
<feature type="transmembrane region" description="Helical" evidence="4">
    <location>
        <begin position="261"/>
        <end position="280"/>
    </location>
</feature>
<sequence>MTNLASSELASKENAPFSIKPLMFETFVCTMAVMAFAALAGPIARVIGLEAWQVGTAMTAAGLAWVLMARFWGRLSDKRGRRPVILFGLSGFVISYACLALFIDFSMKTAVAPILAFIGLVIGRGVAGVFYAAVPATSAALVADHVTPKQRTAAMAGIGAASAAGMVIGPGFVGLIGAYSLSIPLYVTAILPAIALLVLWRVLPKVEQHAKPDGHSVSLTDARIRRPVAVAFVAAFSVAIAQITVGFFILDRLQLDTSAAARAAGIALAIVGVALIVAQVAVQKLTWQPQRFIMFGALIAAAGFIVAYLSLSSVMLWIGYGLAGFGMGWVYPSLSALAANSVEAHEQGAAAGTVSAAQGLGIVTGPIVGTAIYGLDYGLPFALIAVMLILAAIWRSPK</sequence>
<feature type="domain" description="Major facilitator superfamily (MFS) profile" evidence="5">
    <location>
        <begin position="18"/>
        <end position="398"/>
    </location>
</feature>
<evidence type="ECO:0000256" key="1">
    <source>
        <dbReference type="ARBA" id="ARBA00022692"/>
    </source>
</evidence>
<keyword evidence="1 4" id="KW-0812">Transmembrane</keyword>
<dbReference type="Gene3D" id="1.20.1250.20">
    <property type="entry name" value="MFS general substrate transporter like domains"/>
    <property type="match status" value="1"/>
</dbReference>
<proteinExistence type="predicted"/>
<organism evidence="6 7">
    <name type="scientific">Pseudoalteromonas luteoviolacea H33</name>
    <dbReference type="NCBI Taxonomy" id="1365251"/>
    <lineage>
        <taxon>Bacteria</taxon>
        <taxon>Pseudomonadati</taxon>
        <taxon>Pseudomonadota</taxon>
        <taxon>Gammaproteobacteria</taxon>
        <taxon>Alteromonadales</taxon>
        <taxon>Pseudoalteromonadaceae</taxon>
        <taxon>Pseudoalteromonas</taxon>
    </lineage>
</organism>
<evidence type="ECO:0000259" key="5">
    <source>
        <dbReference type="PROSITE" id="PS50850"/>
    </source>
</evidence>
<comment type="caution">
    <text evidence="6">The sequence shown here is derived from an EMBL/GenBank/DDBJ whole genome shotgun (WGS) entry which is preliminary data.</text>
</comment>
<feature type="transmembrane region" description="Helical" evidence="4">
    <location>
        <begin position="377"/>
        <end position="394"/>
    </location>
</feature>
<dbReference type="PROSITE" id="PS50850">
    <property type="entry name" value="MFS"/>
    <property type="match status" value="1"/>
</dbReference>
<keyword evidence="2 4" id="KW-1133">Transmembrane helix</keyword>
<dbReference type="PANTHER" id="PTHR23546">
    <property type="entry name" value="TRANSPORT PROTEIN"/>
    <property type="match status" value="1"/>
</dbReference>
<dbReference type="InterPro" id="IPR020846">
    <property type="entry name" value="MFS_dom"/>
</dbReference>
<keyword evidence="3 4" id="KW-0472">Membrane</keyword>
<dbReference type="PATRIC" id="fig|1365251.3.peg.5276"/>
<dbReference type="InterPro" id="IPR036259">
    <property type="entry name" value="MFS_trans_sf"/>
</dbReference>
<protein>
    <recommendedName>
        <fullName evidence="5">Major facilitator superfamily (MFS) profile domain-containing protein</fullName>
    </recommendedName>
</protein>
<dbReference type="AlphaFoldDB" id="A0A166ZNJ6"/>
<feature type="transmembrane region" description="Helical" evidence="4">
    <location>
        <begin position="292"/>
        <end position="311"/>
    </location>
</feature>
<dbReference type="RefSeq" id="WP_063364344.1">
    <property type="nucleotide sequence ID" value="NZ_AUXZ01000141.1"/>
</dbReference>
<evidence type="ECO:0000256" key="2">
    <source>
        <dbReference type="ARBA" id="ARBA00022989"/>
    </source>
</evidence>
<gene>
    <name evidence="6" type="ORF">N476_05745</name>
</gene>
<feature type="transmembrane region" description="Helical" evidence="4">
    <location>
        <begin position="115"/>
        <end position="142"/>
    </location>
</feature>
<feature type="transmembrane region" description="Helical" evidence="4">
    <location>
        <begin position="84"/>
        <end position="103"/>
    </location>
</feature>
<dbReference type="PANTHER" id="PTHR23546:SF1">
    <property type="entry name" value="MEMBRANE PROTEIN"/>
    <property type="match status" value="1"/>
</dbReference>
<dbReference type="EMBL" id="AUXZ01000141">
    <property type="protein sequence ID" value="KZN44499.1"/>
    <property type="molecule type" value="Genomic_DNA"/>
</dbReference>
<accession>A0A166ZNJ6</accession>
<dbReference type="Proteomes" id="UP000076503">
    <property type="component" value="Unassembled WGS sequence"/>
</dbReference>
<feature type="transmembrane region" description="Helical" evidence="4">
    <location>
        <begin position="228"/>
        <end position="249"/>
    </location>
</feature>
<dbReference type="SUPFAM" id="SSF103473">
    <property type="entry name" value="MFS general substrate transporter"/>
    <property type="match status" value="1"/>
</dbReference>